<dbReference type="GO" id="GO:0005789">
    <property type="term" value="C:endoplasmic reticulum membrane"/>
    <property type="evidence" value="ECO:0007669"/>
    <property type="project" value="UniProtKB-SubCell"/>
</dbReference>
<evidence type="ECO:0000256" key="8">
    <source>
        <dbReference type="ARBA" id="ARBA00022982"/>
    </source>
</evidence>
<dbReference type="PROSITE" id="PS50255">
    <property type="entry name" value="CYTOCHROME_B5_2"/>
    <property type="match status" value="1"/>
</dbReference>
<evidence type="ECO:0000256" key="2">
    <source>
        <dbReference type="ARBA" id="ARBA00022448"/>
    </source>
</evidence>
<keyword evidence="3 14" id="KW-0349">Heme</keyword>
<dbReference type="Proteomes" id="UP001154114">
    <property type="component" value="Chromosome 7"/>
</dbReference>
<dbReference type="Pfam" id="PF00173">
    <property type="entry name" value="Cyt-b5"/>
    <property type="match status" value="1"/>
</dbReference>
<keyword evidence="17" id="KW-1185">Reference proteome</keyword>
<evidence type="ECO:0000256" key="11">
    <source>
        <dbReference type="ARBA" id="ARBA00037877"/>
    </source>
</evidence>
<protein>
    <recommendedName>
        <fullName evidence="13">Cytochrome b5</fullName>
    </recommendedName>
</protein>
<keyword evidence="8" id="KW-0249">Electron transport</keyword>
<keyword evidence="7" id="KW-0492">Microsome</keyword>
<accession>A0A9N8KVC7</accession>
<feature type="domain" description="Cytochrome b5 heme-binding" evidence="15">
    <location>
        <begin position="62"/>
        <end position="125"/>
    </location>
</feature>
<keyword evidence="5 14" id="KW-0479">Metal-binding</keyword>
<evidence type="ECO:0000256" key="6">
    <source>
        <dbReference type="ARBA" id="ARBA00022824"/>
    </source>
</evidence>
<evidence type="ECO:0000256" key="1">
    <source>
        <dbReference type="ARBA" id="ARBA00004131"/>
    </source>
</evidence>
<evidence type="ECO:0000256" key="3">
    <source>
        <dbReference type="ARBA" id="ARBA00022617"/>
    </source>
</evidence>
<comment type="subcellular location">
    <subcellularLocation>
        <location evidence="1">Endoplasmic reticulum membrane</location>
        <topology evidence="1">Single-pass membrane protein</topology>
        <orientation evidence="1">Cytoplasmic side</orientation>
    </subcellularLocation>
    <subcellularLocation>
        <location evidence="11">Microsome membrane</location>
        <topology evidence="11">Single-pass membrane protein</topology>
        <orientation evidence="11">Cytoplasmic side</orientation>
    </subcellularLocation>
</comment>
<evidence type="ECO:0000256" key="5">
    <source>
        <dbReference type="ARBA" id="ARBA00022723"/>
    </source>
</evidence>
<dbReference type="PANTHER" id="PTHR19359:SF150">
    <property type="entry name" value="CYTOCHROME B5"/>
    <property type="match status" value="1"/>
</dbReference>
<keyword evidence="2" id="KW-0813">Transport</keyword>
<dbReference type="SMART" id="SM01117">
    <property type="entry name" value="Cyt-b5"/>
    <property type="match status" value="1"/>
</dbReference>
<reference evidence="16" key="1">
    <citation type="submission" date="2021-12" db="EMBL/GenBank/DDBJ databases">
        <authorList>
            <person name="King R."/>
        </authorList>
    </citation>
    <scope>NUCLEOTIDE SEQUENCE</scope>
</reference>
<evidence type="ECO:0000256" key="9">
    <source>
        <dbReference type="ARBA" id="ARBA00023004"/>
    </source>
</evidence>
<evidence type="ECO:0000313" key="17">
    <source>
        <dbReference type="Proteomes" id="UP001154114"/>
    </source>
</evidence>
<dbReference type="InterPro" id="IPR001199">
    <property type="entry name" value="Cyt_B5-like_heme/steroid-bd"/>
</dbReference>
<evidence type="ECO:0000256" key="13">
    <source>
        <dbReference type="ARBA" id="ARBA00039806"/>
    </source>
</evidence>
<evidence type="ECO:0000259" key="15">
    <source>
        <dbReference type="PROSITE" id="PS50255"/>
    </source>
</evidence>
<evidence type="ECO:0000256" key="12">
    <source>
        <dbReference type="ARBA" id="ARBA00038168"/>
    </source>
</evidence>
<dbReference type="GO" id="GO:0020037">
    <property type="term" value="F:heme binding"/>
    <property type="evidence" value="ECO:0007669"/>
    <property type="project" value="UniProtKB-UniRule"/>
</dbReference>
<keyword evidence="10" id="KW-0472">Membrane</keyword>
<evidence type="ECO:0000256" key="14">
    <source>
        <dbReference type="RuleBase" id="RU362121"/>
    </source>
</evidence>
<keyword evidence="6" id="KW-0256">Endoplasmic reticulum</keyword>
<comment type="similarity">
    <text evidence="12 14">Belongs to the cytochrome b5 family.</text>
</comment>
<evidence type="ECO:0000256" key="7">
    <source>
        <dbReference type="ARBA" id="ARBA00022848"/>
    </source>
</evidence>
<dbReference type="GO" id="GO:0046872">
    <property type="term" value="F:metal ion binding"/>
    <property type="evidence" value="ECO:0007669"/>
    <property type="project" value="UniProtKB-UniRule"/>
</dbReference>
<sequence>MNSGNEMYLSTCQGYCHSTNRLTVTQLKNSRKQAINLPVFWSVNNPSKHYATQNYNMPETQNHYITANEVKRHHTRRSVWMVIHNEVYDVTSFVNEHPGGEDPLLDAAGLDATIAFYDVGHSEVL</sequence>
<evidence type="ECO:0000313" key="16">
    <source>
        <dbReference type="EMBL" id="CAD0197608.1"/>
    </source>
</evidence>
<dbReference type="OrthoDB" id="260519at2759"/>
<keyword evidence="4" id="KW-0812">Transmembrane</keyword>
<keyword evidence="9 14" id="KW-0408">Iron</keyword>
<dbReference type="PANTHER" id="PTHR19359">
    <property type="entry name" value="CYTOCHROME B5"/>
    <property type="match status" value="1"/>
</dbReference>
<dbReference type="InterPro" id="IPR036400">
    <property type="entry name" value="Cyt_B5-like_heme/steroid_sf"/>
</dbReference>
<dbReference type="InterPro" id="IPR018506">
    <property type="entry name" value="Cyt_B5_heme-BS"/>
</dbReference>
<dbReference type="PROSITE" id="PS00191">
    <property type="entry name" value="CYTOCHROME_B5_1"/>
    <property type="match status" value="1"/>
</dbReference>
<dbReference type="PRINTS" id="PR00363">
    <property type="entry name" value="CYTOCHROMEB5"/>
</dbReference>
<gene>
    <name evidence="16" type="ORF">CINC_LOCUS11889</name>
</gene>
<proteinExistence type="inferred from homology"/>
<dbReference type="AlphaFoldDB" id="A0A9N8KVC7"/>
<dbReference type="SUPFAM" id="SSF55856">
    <property type="entry name" value="Cytochrome b5-like heme/steroid binding domain"/>
    <property type="match status" value="1"/>
</dbReference>
<organism evidence="16 17">
    <name type="scientific">Chrysodeixis includens</name>
    <name type="common">Soybean looper</name>
    <name type="synonym">Pseudoplusia includens</name>
    <dbReference type="NCBI Taxonomy" id="689277"/>
    <lineage>
        <taxon>Eukaryota</taxon>
        <taxon>Metazoa</taxon>
        <taxon>Ecdysozoa</taxon>
        <taxon>Arthropoda</taxon>
        <taxon>Hexapoda</taxon>
        <taxon>Insecta</taxon>
        <taxon>Pterygota</taxon>
        <taxon>Neoptera</taxon>
        <taxon>Endopterygota</taxon>
        <taxon>Lepidoptera</taxon>
        <taxon>Glossata</taxon>
        <taxon>Ditrysia</taxon>
        <taxon>Noctuoidea</taxon>
        <taxon>Noctuidae</taxon>
        <taxon>Plusiinae</taxon>
        <taxon>Chrysodeixis</taxon>
    </lineage>
</organism>
<dbReference type="InterPro" id="IPR050668">
    <property type="entry name" value="Cytochrome_b5"/>
</dbReference>
<evidence type="ECO:0000256" key="4">
    <source>
        <dbReference type="ARBA" id="ARBA00022692"/>
    </source>
</evidence>
<evidence type="ECO:0000256" key="10">
    <source>
        <dbReference type="ARBA" id="ARBA00023136"/>
    </source>
</evidence>
<name>A0A9N8KVC7_CHRIL</name>
<dbReference type="EMBL" id="LR824010">
    <property type="protein sequence ID" value="CAD0197608.1"/>
    <property type="molecule type" value="Genomic_DNA"/>
</dbReference>
<dbReference type="Gene3D" id="3.10.120.10">
    <property type="entry name" value="Cytochrome b5-like heme/steroid binding domain"/>
    <property type="match status" value="1"/>
</dbReference>